<dbReference type="GO" id="GO:0004601">
    <property type="term" value="F:peroxidase activity"/>
    <property type="evidence" value="ECO:0007669"/>
    <property type="project" value="UniProtKB-KW"/>
</dbReference>
<dbReference type="InterPro" id="IPR000028">
    <property type="entry name" value="Chloroperoxidase"/>
</dbReference>
<feature type="domain" description="Heme haloperoxidase family profile" evidence="8">
    <location>
        <begin position="2"/>
        <end position="209"/>
    </location>
</feature>
<evidence type="ECO:0000259" key="8">
    <source>
        <dbReference type="PROSITE" id="PS51405"/>
    </source>
</evidence>
<evidence type="ECO:0000313" key="9">
    <source>
        <dbReference type="EMBL" id="CAG8478968.1"/>
    </source>
</evidence>
<proteinExistence type="inferred from homology"/>
<keyword evidence="10" id="KW-1185">Reference proteome</keyword>
<evidence type="ECO:0000256" key="7">
    <source>
        <dbReference type="ARBA" id="ARBA00025795"/>
    </source>
</evidence>
<evidence type="ECO:0000256" key="3">
    <source>
        <dbReference type="ARBA" id="ARBA00022617"/>
    </source>
</evidence>
<evidence type="ECO:0000313" key="10">
    <source>
        <dbReference type="Proteomes" id="UP000789570"/>
    </source>
</evidence>
<dbReference type="PANTHER" id="PTHR33577">
    <property type="entry name" value="STERIGMATOCYSTIN BIOSYNTHESIS PEROXIDASE STCC-RELATED"/>
    <property type="match status" value="1"/>
</dbReference>
<keyword evidence="4" id="KW-0479">Metal-binding</keyword>
<organism evidence="9 10">
    <name type="scientific">Funneliformis caledonium</name>
    <dbReference type="NCBI Taxonomy" id="1117310"/>
    <lineage>
        <taxon>Eukaryota</taxon>
        <taxon>Fungi</taxon>
        <taxon>Fungi incertae sedis</taxon>
        <taxon>Mucoromycota</taxon>
        <taxon>Glomeromycotina</taxon>
        <taxon>Glomeromycetes</taxon>
        <taxon>Glomerales</taxon>
        <taxon>Glomeraceae</taxon>
        <taxon>Funneliformis</taxon>
    </lineage>
</organism>
<comment type="similarity">
    <text evidence="7">Belongs to the chloroperoxidase family.</text>
</comment>
<gene>
    <name evidence="9" type="ORF">FCALED_LOCUS2608</name>
</gene>
<dbReference type="AlphaFoldDB" id="A0A9N8Z9S3"/>
<evidence type="ECO:0000256" key="6">
    <source>
        <dbReference type="ARBA" id="ARBA00023004"/>
    </source>
</evidence>
<accession>A0A9N8Z9S3</accession>
<dbReference type="PANTHER" id="PTHR33577:SF9">
    <property type="entry name" value="PEROXIDASE STCC"/>
    <property type="match status" value="1"/>
</dbReference>
<name>A0A9N8Z9S3_9GLOM</name>
<evidence type="ECO:0000256" key="4">
    <source>
        <dbReference type="ARBA" id="ARBA00022723"/>
    </source>
</evidence>
<comment type="cofactor">
    <cofactor evidence="1">
        <name>heme b</name>
        <dbReference type="ChEBI" id="CHEBI:60344"/>
    </cofactor>
</comment>
<dbReference type="Pfam" id="PF01328">
    <property type="entry name" value="Peroxidase_2"/>
    <property type="match status" value="1"/>
</dbReference>
<sequence length="227" mass="25872">MENHDYQAPGPNDLRSPCPALNALANHGYLPRDGKNITAGQMIAATHKQLNLGKTVGYFLAYGAIFKIGKIKITLDDLHTNPINHSMSLTRTDVELNEDFRKVSPALIDSLISEKDDTNKLTKYSFARQFIKRRDQSLKDNPEFHGLSRSQKIQVFGEYSLTLNCLTGSANEMGVEIDVNTLKGFYQFERFPENWKKSEKTISFRQFAKIIKETKKIQENLEKLKSK</sequence>
<evidence type="ECO:0000256" key="1">
    <source>
        <dbReference type="ARBA" id="ARBA00001970"/>
    </source>
</evidence>
<evidence type="ECO:0000256" key="2">
    <source>
        <dbReference type="ARBA" id="ARBA00022559"/>
    </source>
</evidence>
<reference evidence="9" key="1">
    <citation type="submission" date="2021-06" db="EMBL/GenBank/DDBJ databases">
        <authorList>
            <person name="Kallberg Y."/>
            <person name="Tangrot J."/>
            <person name="Rosling A."/>
        </authorList>
    </citation>
    <scope>NUCLEOTIDE SEQUENCE</scope>
    <source>
        <strain evidence="9">UK204</strain>
    </source>
</reference>
<keyword evidence="2" id="KW-0575">Peroxidase</keyword>
<dbReference type="InterPro" id="IPR036851">
    <property type="entry name" value="Chloroperoxidase-like_sf"/>
</dbReference>
<dbReference type="Proteomes" id="UP000789570">
    <property type="component" value="Unassembled WGS sequence"/>
</dbReference>
<dbReference type="SUPFAM" id="SSF47571">
    <property type="entry name" value="Cloroperoxidase"/>
    <property type="match status" value="1"/>
</dbReference>
<dbReference type="PROSITE" id="PS51405">
    <property type="entry name" value="HEME_HALOPEROXIDASE"/>
    <property type="match status" value="1"/>
</dbReference>
<keyword evidence="5" id="KW-0560">Oxidoreductase</keyword>
<evidence type="ECO:0000256" key="5">
    <source>
        <dbReference type="ARBA" id="ARBA00023002"/>
    </source>
</evidence>
<dbReference type="EMBL" id="CAJVPQ010000409">
    <property type="protein sequence ID" value="CAG8478968.1"/>
    <property type="molecule type" value="Genomic_DNA"/>
</dbReference>
<dbReference type="Gene3D" id="1.10.489.10">
    <property type="entry name" value="Chloroperoxidase-like"/>
    <property type="match status" value="1"/>
</dbReference>
<protein>
    <submittedName>
        <fullName evidence="9">17360_t:CDS:1</fullName>
    </submittedName>
</protein>
<dbReference type="OrthoDB" id="407298at2759"/>
<keyword evidence="6" id="KW-0408">Iron</keyword>
<dbReference type="GO" id="GO:0046872">
    <property type="term" value="F:metal ion binding"/>
    <property type="evidence" value="ECO:0007669"/>
    <property type="project" value="UniProtKB-KW"/>
</dbReference>
<keyword evidence="3" id="KW-0349">Heme</keyword>
<comment type="caution">
    <text evidence="9">The sequence shown here is derived from an EMBL/GenBank/DDBJ whole genome shotgun (WGS) entry which is preliminary data.</text>
</comment>